<dbReference type="eggNOG" id="KOG0157">
    <property type="taxonomic scope" value="Eukaryota"/>
</dbReference>
<dbReference type="Gene3D" id="1.10.630.10">
    <property type="entry name" value="Cytochrome P450"/>
    <property type="match status" value="1"/>
</dbReference>
<dbReference type="InterPro" id="IPR036396">
    <property type="entry name" value="Cyt_P450_sf"/>
</dbReference>
<dbReference type="HOGENOM" id="CLU_2213511_0_0_1"/>
<organism evidence="1 2">
    <name type="scientific">Amborella trichopoda</name>
    <dbReference type="NCBI Taxonomy" id="13333"/>
    <lineage>
        <taxon>Eukaryota</taxon>
        <taxon>Viridiplantae</taxon>
        <taxon>Streptophyta</taxon>
        <taxon>Embryophyta</taxon>
        <taxon>Tracheophyta</taxon>
        <taxon>Spermatophyta</taxon>
        <taxon>Magnoliopsida</taxon>
        <taxon>Amborellales</taxon>
        <taxon>Amborellaceae</taxon>
        <taxon>Amborella</taxon>
    </lineage>
</organism>
<accession>W1NND0</accession>
<dbReference type="GO" id="GO:0005506">
    <property type="term" value="F:iron ion binding"/>
    <property type="evidence" value="ECO:0007669"/>
    <property type="project" value="InterPro"/>
</dbReference>
<proteinExistence type="predicted"/>
<dbReference type="GO" id="GO:0016705">
    <property type="term" value="F:oxidoreductase activity, acting on paired donors, with incorporation or reduction of molecular oxygen"/>
    <property type="evidence" value="ECO:0007669"/>
    <property type="project" value="InterPro"/>
</dbReference>
<dbReference type="Proteomes" id="UP000017836">
    <property type="component" value="Unassembled WGS sequence"/>
</dbReference>
<evidence type="ECO:0000313" key="1">
    <source>
        <dbReference type="EMBL" id="ERM97181.1"/>
    </source>
</evidence>
<dbReference type="AlphaFoldDB" id="W1NND0"/>
<gene>
    <name evidence="1" type="ORF">AMTR_s00119p00023640</name>
</gene>
<sequence>MRVRKMVVVPFLRPNTLHRLVARFDLLCKVRIERDWKGRGVVHAFPPIKKYAFSVACGLLTSIGSKEDQARLLEELSTVAKGAFQLPIYFSGTKYYRAARSDDLLRA</sequence>
<dbReference type="GO" id="GO:0004497">
    <property type="term" value="F:monooxygenase activity"/>
    <property type="evidence" value="ECO:0007669"/>
    <property type="project" value="InterPro"/>
</dbReference>
<name>W1NND0_AMBTC</name>
<keyword evidence="2" id="KW-1185">Reference proteome</keyword>
<dbReference type="EMBL" id="KI396540">
    <property type="protein sequence ID" value="ERM97181.1"/>
    <property type="molecule type" value="Genomic_DNA"/>
</dbReference>
<dbReference type="Gramene" id="ERM97181">
    <property type="protein sequence ID" value="ERM97181"/>
    <property type="gene ID" value="AMTR_s00119p00023640"/>
</dbReference>
<evidence type="ECO:0000313" key="2">
    <source>
        <dbReference type="Proteomes" id="UP000017836"/>
    </source>
</evidence>
<reference evidence="2" key="1">
    <citation type="journal article" date="2013" name="Science">
        <title>The Amborella genome and the evolution of flowering plants.</title>
        <authorList>
            <consortium name="Amborella Genome Project"/>
        </authorList>
    </citation>
    <scope>NUCLEOTIDE SEQUENCE [LARGE SCALE GENOMIC DNA]</scope>
</reference>
<dbReference type="GO" id="GO:0020037">
    <property type="term" value="F:heme binding"/>
    <property type="evidence" value="ECO:0007669"/>
    <property type="project" value="InterPro"/>
</dbReference>
<protein>
    <submittedName>
        <fullName evidence="1">Uncharacterized protein</fullName>
    </submittedName>
</protein>